<organism evidence="2 3">
    <name type="scientific">Deinococcus peraridilitoris (strain DSM 19664 / LMG 22246 / CIP 109416 / KR-200)</name>
    <dbReference type="NCBI Taxonomy" id="937777"/>
    <lineage>
        <taxon>Bacteria</taxon>
        <taxon>Thermotogati</taxon>
        <taxon>Deinococcota</taxon>
        <taxon>Deinococci</taxon>
        <taxon>Deinococcales</taxon>
        <taxon>Deinococcaceae</taxon>
        <taxon>Deinococcus</taxon>
    </lineage>
</organism>
<protein>
    <submittedName>
        <fullName evidence="2">Uncharacterized protein</fullName>
    </submittedName>
</protein>
<dbReference type="HOGENOM" id="CLU_1793325_0_0_0"/>
<dbReference type="Pfam" id="PF10709">
    <property type="entry name" value="DUF2511"/>
    <property type="match status" value="1"/>
</dbReference>
<dbReference type="EMBL" id="CP003382">
    <property type="protein sequence ID" value="AFZ68145.1"/>
    <property type="molecule type" value="Genomic_DNA"/>
</dbReference>
<gene>
    <name evidence="2" type="ordered locus">Deipe_2680</name>
</gene>
<dbReference type="AlphaFoldDB" id="L0A577"/>
<dbReference type="InterPro" id="IPR019648">
    <property type="entry name" value="YebY"/>
</dbReference>
<dbReference type="KEGG" id="dpd:Deipe_2680"/>
<dbReference type="PATRIC" id="fig|937777.3.peg.2690"/>
<name>L0A577_DEIPD</name>
<feature type="transmembrane region" description="Helical" evidence="1">
    <location>
        <begin position="18"/>
        <end position="37"/>
    </location>
</feature>
<proteinExistence type="predicted"/>
<evidence type="ECO:0000256" key="1">
    <source>
        <dbReference type="SAM" id="Phobius"/>
    </source>
</evidence>
<keyword evidence="3" id="KW-1185">Reference proteome</keyword>
<dbReference type="eggNOG" id="ENOG5033AHZ">
    <property type="taxonomic scope" value="Bacteria"/>
</dbReference>
<keyword evidence="1" id="KW-0812">Transmembrane</keyword>
<dbReference type="Proteomes" id="UP000010467">
    <property type="component" value="Chromosome"/>
</dbReference>
<keyword evidence="1" id="KW-1133">Transmembrane helix</keyword>
<reference evidence="3" key="1">
    <citation type="submission" date="2012-03" db="EMBL/GenBank/DDBJ databases">
        <title>Complete sequence of chromosome of Deinococcus peraridilitoris DSM 19664.</title>
        <authorList>
            <person name="Lucas S."/>
            <person name="Copeland A."/>
            <person name="Lapidus A."/>
            <person name="Glavina del Rio T."/>
            <person name="Dalin E."/>
            <person name="Tice H."/>
            <person name="Bruce D."/>
            <person name="Goodwin L."/>
            <person name="Pitluck S."/>
            <person name="Peters L."/>
            <person name="Mikhailova N."/>
            <person name="Lu M."/>
            <person name="Kyrpides N."/>
            <person name="Mavromatis K."/>
            <person name="Ivanova N."/>
            <person name="Brettin T."/>
            <person name="Detter J.C."/>
            <person name="Han C."/>
            <person name="Larimer F."/>
            <person name="Land M."/>
            <person name="Hauser L."/>
            <person name="Markowitz V."/>
            <person name="Cheng J.-F."/>
            <person name="Hugenholtz P."/>
            <person name="Woyke T."/>
            <person name="Wu D."/>
            <person name="Pukall R."/>
            <person name="Steenblock K."/>
            <person name="Brambilla E."/>
            <person name="Klenk H.-P."/>
            <person name="Eisen J.A."/>
        </authorList>
    </citation>
    <scope>NUCLEOTIDE SEQUENCE [LARGE SCALE GENOMIC DNA]</scope>
    <source>
        <strain evidence="3">DSM 19664 / LMG 22246 / CIP 109416 / KR-200</strain>
    </source>
</reference>
<keyword evidence="1" id="KW-0472">Membrane</keyword>
<accession>L0A577</accession>
<evidence type="ECO:0000313" key="2">
    <source>
        <dbReference type="EMBL" id="AFZ68145.1"/>
    </source>
</evidence>
<sequence length="144" mass="15561">MKERPAHNPQDLRTAQRVAAITLTTLLVVGLMVSLPLRRAPGIQAAPVVPGSGGSARLVRQQHFGMAWPLTVNSGELRCSDGGEVTFTAGGTTYAVNAAAQRHKVYVPIRKIWVERDNFYLPGKSMQPLIEAGLSLCPLPAHLR</sequence>
<evidence type="ECO:0000313" key="3">
    <source>
        <dbReference type="Proteomes" id="UP000010467"/>
    </source>
</evidence>
<dbReference type="RefSeq" id="WP_015236447.1">
    <property type="nucleotide sequence ID" value="NC_019793.1"/>
</dbReference>